<dbReference type="RefSeq" id="WP_111145077.1">
    <property type="nucleotide sequence ID" value="NZ_QKRB01000024.1"/>
</dbReference>
<organism evidence="1 2">
    <name type="scientific">Paenibacillus sambharensis</name>
    <dbReference type="NCBI Taxonomy" id="1803190"/>
    <lineage>
        <taxon>Bacteria</taxon>
        <taxon>Bacillati</taxon>
        <taxon>Bacillota</taxon>
        <taxon>Bacilli</taxon>
        <taxon>Bacillales</taxon>
        <taxon>Paenibacillaceae</taxon>
        <taxon>Paenibacillus</taxon>
    </lineage>
</organism>
<evidence type="ECO:0000313" key="2">
    <source>
        <dbReference type="Proteomes" id="UP000249522"/>
    </source>
</evidence>
<protein>
    <submittedName>
        <fullName evidence="1">Uncharacterized protein</fullName>
    </submittedName>
</protein>
<name>A0A2W1LR87_9BACL</name>
<dbReference type="AlphaFoldDB" id="A0A2W1LR87"/>
<gene>
    <name evidence="1" type="ORF">DNH61_02305</name>
</gene>
<accession>A0A2W1LR87</accession>
<sequence length="75" mass="8705">MERISIWTLKKLPLDDIVDYIQLHGSTDLQARIAEVSLDDYIRMTAAQGADRIKQQIAVIPEEKYDEFLLELIDE</sequence>
<keyword evidence="2" id="KW-1185">Reference proteome</keyword>
<comment type="caution">
    <text evidence="1">The sequence shown here is derived from an EMBL/GenBank/DDBJ whole genome shotgun (WGS) entry which is preliminary data.</text>
</comment>
<reference evidence="1 2" key="1">
    <citation type="submission" date="2018-06" db="EMBL/GenBank/DDBJ databases">
        <title>Paenibacillus imtechensis sp. nov.</title>
        <authorList>
            <person name="Pinnaka A.K."/>
            <person name="Singh H."/>
            <person name="Kaur M."/>
        </authorList>
    </citation>
    <scope>NUCLEOTIDE SEQUENCE [LARGE SCALE GENOMIC DNA]</scope>
    <source>
        <strain evidence="1 2">SMB1</strain>
    </source>
</reference>
<proteinExistence type="predicted"/>
<evidence type="ECO:0000313" key="1">
    <source>
        <dbReference type="EMBL" id="PZD97472.1"/>
    </source>
</evidence>
<dbReference type="EMBL" id="QKRB01000024">
    <property type="protein sequence ID" value="PZD97472.1"/>
    <property type="molecule type" value="Genomic_DNA"/>
</dbReference>
<dbReference type="Proteomes" id="UP000249522">
    <property type="component" value="Unassembled WGS sequence"/>
</dbReference>